<feature type="compositionally biased region" description="Basic and acidic residues" evidence="1">
    <location>
        <begin position="118"/>
        <end position="129"/>
    </location>
</feature>
<protein>
    <submittedName>
        <fullName evidence="2">Uncharacterized protein</fullName>
    </submittedName>
</protein>
<sequence>MLPRVTALRAVPHSELTLRDEAQEMSVFPLQVEEFVVHAVEQPEEVDGGVSVDVGAVVIRLLRSSREPIWMFLDPPEEFHDAYEVMEDYEEVVDGDNNNVEAGVEAETKGVHPVAIVDDEKKEKEKEVGIEDSWESIQVEAESDSEVEVEAESEKGEEEDEDKEDDDEEDAEEEDEKRVTPKRKQMSQQPQSLPNDHEKSKMKRQ</sequence>
<evidence type="ECO:0000313" key="2">
    <source>
        <dbReference type="EMBL" id="AOW02937.1"/>
    </source>
</evidence>
<dbReference type="VEuPathDB" id="FungiDB:YALI1_C22541g"/>
<dbReference type="EMBL" id="CP017555">
    <property type="protein sequence ID" value="AOW02937.1"/>
    <property type="molecule type" value="Genomic_DNA"/>
</dbReference>
<dbReference type="AlphaFoldDB" id="A0A1D8NBC4"/>
<name>A0A1D8NBC4_YARLL</name>
<dbReference type="Proteomes" id="UP000182444">
    <property type="component" value="Chromosome 1C"/>
</dbReference>
<reference evidence="2 3" key="1">
    <citation type="journal article" date="2016" name="PLoS ONE">
        <title>Sequence Assembly of Yarrowia lipolytica Strain W29/CLIB89 Shows Transposable Element Diversity.</title>
        <authorList>
            <person name="Magnan C."/>
            <person name="Yu J."/>
            <person name="Chang I."/>
            <person name="Jahn E."/>
            <person name="Kanomata Y."/>
            <person name="Wu J."/>
            <person name="Zeller M."/>
            <person name="Oakes M."/>
            <person name="Baldi P."/>
            <person name="Sandmeyer S."/>
        </authorList>
    </citation>
    <scope>NUCLEOTIDE SEQUENCE [LARGE SCALE GENOMIC DNA]</scope>
    <source>
        <strain evidence="3">CLIB89(W29)</strain>
    </source>
</reference>
<dbReference type="GeneID" id="94583050"/>
<dbReference type="VEuPathDB" id="FungiDB:YALI0_C15609g"/>
<gene>
    <name evidence="2" type="ORF">YALI1_C22541g</name>
</gene>
<evidence type="ECO:0000256" key="1">
    <source>
        <dbReference type="SAM" id="MobiDB-lite"/>
    </source>
</evidence>
<feature type="compositionally biased region" description="Acidic residues" evidence="1">
    <location>
        <begin position="141"/>
        <end position="175"/>
    </location>
</feature>
<evidence type="ECO:0000313" key="3">
    <source>
        <dbReference type="Proteomes" id="UP000182444"/>
    </source>
</evidence>
<organism evidence="2 3">
    <name type="scientific">Yarrowia lipolytica</name>
    <name type="common">Candida lipolytica</name>
    <dbReference type="NCBI Taxonomy" id="4952"/>
    <lineage>
        <taxon>Eukaryota</taxon>
        <taxon>Fungi</taxon>
        <taxon>Dikarya</taxon>
        <taxon>Ascomycota</taxon>
        <taxon>Saccharomycotina</taxon>
        <taxon>Dipodascomycetes</taxon>
        <taxon>Dipodascales</taxon>
        <taxon>Dipodascales incertae sedis</taxon>
        <taxon>Yarrowia</taxon>
    </lineage>
</organism>
<accession>A0A1D8NBC4</accession>
<proteinExistence type="predicted"/>
<feature type="region of interest" description="Disordered" evidence="1">
    <location>
        <begin position="104"/>
        <end position="205"/>
    </location>
</feature>
<dbReference type="RefSeq" id="XP_068138524.1">
    <property type="nucleotide sequence ID" value="XM_068282423.1"/>
</dbReference>